<protein>
    <submittedName>
        <fullName evidence="1">Uncharacterized protein</fullName>
    </submittedName>
</protein>
<dbReference type="EMBL" id="JAEAOA010000420">
    <property type="protein sequence ID" value="KAK3605591.1"/>
    <property type="molecule type" value="Genomic_DNA"/>
</dbReference>
<gene>
    <name evidence="1" type="ORF">CHS0354_005897</name>
</gene>
<reference evidence="1" key="2">
    <citation type="journal article" date="2021" name="Genome Biol. Evol.">
        <title>Developing a high-quality reference genome for a parasitic bivalve with doubly uniparental inheritance (Bivalvia: Unionida).</title>
        <authorList>
            <person name="Smith C.H."/>
        </authorList>
    </citation>
    <scope>NUCLEOTIDE SEQUENCE</scope>
    <source>
        <strain evidence="1">CHS0354</strain>
        <tissue evidence="1">Mantle</tissue>
    </source>
</reference>
<sequence length="114" mass="12515">MATGRAQLQSYFRKKGGNAPPVRWQLLSPLSPIDVRQSKHVNVDSDVQFLVSSTPCEVNKDDAHLLGARSEDLRFKAIKEGGPENVKADSYNRKSYVVSKSAISSPADSLLETI</sequence>
<comment type="caution">
    <text evidence="1">The sequence shown here is derived from an EMBL/GenBank/DDBJ whole genome shotgun (WGS) entry which is preliminary data.</text>
</comment>
<dbReference type="AlphaFoldDB" id="A0AAE0T8F1"/>
<keyword evidence="2" id="KW-1185">Reference proteome</keyword>
<evidence type="ECO:0000313" key="2">
    <source>
        <dbReference type="Proteomes" id="UP001195483"/>
    </source>
</evidence>
<evidence type="ECO:0000313" key="1">
    <source>
        <dbReference type="EMBL" id="KAK3605591.1"/>
    </source>
</evidence>
<reference evidence="1" key="3">
    <citation type="submission" date="2023-05" db="EMBL/GenBank/DDBJ databases">
        <authorList>
            <person name="Smith C.H."/>
        </authorList>
    </citation>
    <scope>NUCLEOTIDE SEQUENCE</scope>
    <source>
        <strain evidence="1">CHS0354</strain>
        <tissue evidence="1">Mantle</tissue>
    </source>
</reference>
<accession>A0AAE0T8F1</accession>
<reference evidence="1" key="1">
    <citation type="journal article" date="2021" name="Genome Biol. Evol.">
        <title>A High-Quality Reference Genome for a Parasitic Bivalve with Doubly Uniparental Inheritance (Bivalvia: Unionida).</title>
        <authorList>
            <person name="Smith C.H."/>
        </authorList>
    </citation>
    <scope>NUCLEOTIDE SEQUENCE</scope>
    <source>
        <strain evidence="1">CHS0354</strain>
    </source>
</reference>
<dbReference type="Proteomes" id="UP001195483">
    <property type="component" value="Unassembled WGS sequence"/>
</dbReference>
<proteinExistence type="predicted"/>
<name>A0AAE0T8F1_9BIVA</name>
<organism evidence="1 2">
    <name type="scientific">Potamilus streckersoni</name>
    <dbReference type="NCBI Taxonomy" id="2493646"/>
    <lineage>
        <taxon>Eukaryota</taxon>
        <taxon>Metazoa</taxon>
        <taxon>Spiralia</taxon>
        <taxon>Lophotrochozoa</taxon>
        <taxon>Mollusca</taxon>
        <taxon>Bivalvia</taxon>
        <taxon>Autobranchia</taxon>
        <taxon>Heteroconchia</taxon>
        <taxon>Palaeoheterodonta</taxon>
        <taxon>Unionida</taxon>
        <taxon>Unionoidea</taxon>
        <taxon>Unionidae</taxon>
        <taxon>Ambleminae</taxon>
        <taxon>Lampsilini</taxon>
        <taxon>Potamilus</taxon>
    </lineage>
</organism>